<dbReference type="InterPro" id="IPR003838">
    <property type="entry name" value="ABC3_permease_C"/>
</dbReference>
<organism evidence="8 9">
    <name type="scientific">Candidatus Allocopromorpha excrementavium</name>
    <dbReference type="NCBI Taxonomy" id="2840741"/>
    <lineage>
        <taxon>Bacteria</taxon>
        <taxon>Bacillati</taxon>
        <taxon>Bacillota</taxon>
        <taxon>Clostridia</taxon>
        <taxon>Eubacteriales</taxon>
        <taxon>Eubacteriaceae</taxon>
        <taxon>Eubacteriaceae incertae sedis</taxon>
        <taxon>Candidatus Allocopromorpha</taxon>
    </lineage>
</organism>
<evidence type="ECO:0000313" key="8">
    <source>
        <dbReference type="EMBL" id="HIU00317.1"/>
    </source>
</evidence>
<dbReference type="Pfam" id="PF02687">
    <property type="entry name" value="FtsX"/>
    <property type="match status" value="1"/>
</dbReference>
<feature type="transmembrane region" description="Helical" evidence="6">
    <location>
        <begin position="151"/>
        <end position="173"/>
    </location>
</feature>
<keyword evidence="5 6" id="KW-0472">Membrane</keyword>
<feature type="transmembrane region" description="Helical" evidence="6">
    <location>
        <begin position="21"/>
        <end position="38"/>
    </location>
</feature>
<evidence type="ECO:0000256" key="2">
    <source>
        <dbReference type="ARBA" id="ARBA00022475"/>
    </source>
</evidence>
<evidence type="ECO:0000259" key="7">
    <source>
        <dbReference type="Pfam" id="PF02687"/>
    </source>
</evidence>
<dbReference type="InterPro" id="IPR052536">
    <property type="entry name" value="ABC-4_Integral_Memb_Prot"/>
</dbReference>
<dbReference type="PANTHER" id="PTHR46795">
    <property type="entry name" value="ABC TRANSPORTER PERMEASE-RELATED-RELATED"/>
    <property type="match status" value="1"/>
</dbReference>
<evidence type="ECO:0000256" key="4">
    <source>
        <dbReference type="ARBA" id="ARBA00022989"/>
    </source>
</evidence>
<feature type="transmembrane region" description="Helical" evidence="6">
    <location>
        <begin position="58"/>
        <end position="81"/>
    </location>
</feature>
<feature type="transmembrane region" description="Helical" evidence="6">
    <location>
        <begin position="669"/>
        <end position="690"/>
    </location>
</feature>
<evidence type="ECO:0000313" key="9">
    <source>
        <dbReference type="Proteomes" id="UP000824159"/>
    </source>
</evidence>
<feature type="transmembrane region" description="Helical" evidence="6">
    <location>
        <begin position="637"/>
        <end position="657"/>
    </location>
</feature>
<dbReference type="EMBL" id="DVLX01000103">
    <property type="protein sequence ID" value="HIU00317.1"/>
    <property type="molecule type" value="Genomic_DNA"/>
</dbReference>
<feature type="transmembrane region" description="Helical" evidence="6">
    <location>
        <begin position="288"/>
        <end position="307"/>
    </location>
</feature>
<evidence type="ECO:0000256" key="6">
    <source>
        <dbReference type="SAM" id="Phobius"/>
    </source>
</evidence>
<feature type="transmembrane region" description="Helical" evidence="6">
    <location>
        <begin position="109"/>
        <end position="131"/>
    </location>
</feature>
<proteinExistence type="predicted"/>
<dbReference type="GO" id="GO:0005886">
    <property type="term" value="C:plasma membrane"/>
    <property type="evidence" value="ECO:0007669"/>
    <property type="project" value="UniProtKB-SubCell"/>
</dbReference>
<reference evidence="8" key="2">
    <citation type="journal article" date="2021" name="PeerJ">
        <title>Extensive microbial diversity within the chicken gut microbiome revealed by metagenomics and culture.</title>
        <authorList>
            <person name="Gilroy R."/>
            <person name="Ravi A."/>
            <person name="Getino M."/>
            <person name="Pursley I."/>
            <person name="Horton D.L."/>
            <person name="Alikhan N.F."/>
            <person name="Baker D."/>
            <person name="Gharbi K."/>
            <person name="Hall N."/>
            <person name="Watson M."/>
            <person name="Adriaenssens E.M."/>
            <person name="Foster-Nyarko E."/>
            <person name="Jarju S."/>
            <person name="Secka A."/>
            <person name="Antonio M."/>
            <person name="Oren A."/>
            <person name="Chaudhuri R.R."/>
            <person name="La Ragione R."/>
            <person name="Hildebrand F."/>
            <person name="Pallen M.J."/>
        </authorList>
    </citation>
    <scope>NUCLEOTIDE SEQUENCE</scope>
    <source>
        <strain evidence="8">CHK176-22527</strain>
    </source>
</reference>
<dbReference type="PANTHER" id="PTHR46795:SF3">
    <property type="entry name" value="ABC TRANSPORTER PERMEASE"/>
    <property type="match status" value="1"/>
</dbReference>
<name>A0A9D1HE15_9FIRM</name>
<keyword evidence="4 6" id="KW-1133">Transmembrane helix</keyword>
<feature type="domain" description="ABC3 transporter permease C-terminal" evidence="7">
    <location>
        <begin position="60"/>
        <end position="180"/>
    </location>
</feature>
<protein>
    <submittedName>
        <fullName evidence="8">FtsX-like permease family protein</fullName>
    </submittedName>
</protein>
<comment type="subcellular location">
    <subcellularLocation>
        <location evidence="1">Cell membrane</location>
        <topology evidence="1">Multi-pass membrane protein</topology>
    </subcellularLocation>
</comment>
<keyword evidence="2" id="KW-1003">Cell membrane</keyword>
<feature type="transmembrane region" description="Helical" evidence="6">
    <location>
        <begin position="577"/>
        <end position="599"/>
    </location>
</feature>
<dbReference type="Proteomes" id="UP000824159">
    <property type="component" value="Unassembled WGS sequence"/>
</dbReference>
<comment type="caution">
    <text evidence="8">The sequence shown here is derived from an EMBL/GenBank/DDBJ whole genome shotgun (WGS) entry which is preliminary data.</text>
</comment>
<dbReference type="AlphaFoldDB" id="A0A9D1HE15"/>
<evidence type="ECO:0000256" key="3">
    <source>
        <dbReference type="ARBA" id="ARBA00022692"/>
    </source>
</evidence>
<sequence length="705" mass="79689">MRLDKIWSKLRKKNRSQYVQFLFCIGFAAMLICSYLMMLMSPLIQNTLPDGGDSRKQVYTIFVLAAAGCIIFVIYAAGLFLRYKSREIGIFLALGADKKQIGRALCRDIIKCGTAASLAGLFAGCLLSWIIGTIFKAAMSETTDYSFSFTLAGLISSIIYVLIIMLLLSVLTLRSIKRSNIMDIINEHRKQEPLKKMVSPAYLIRGIIFLICGVLLGFVMPVITVNLTKHYLGPWTNLFYLLALIGLYQILVFSVSCHRRGRRPQKYYRNLISYGLLKFQGRSIVRNMLVMTLLLLGGIFAVFYVPVNNVAMSTSLSEHESPYAYFYNDDMTSFSYEKVKDIAKKHHMSINNYREGEMIQAVGSGINRDNTDENGNLQEIYEERHCVYEFMSASDYEALTGQTVDISPGTYRMIQLDNAEENLFFRFDDMDKVYLDADDSFMPMKYEGNLTYTSLVSGRGFDNEARYVVCDSDFEKIAAGTRAFPRETQVFFDAKGSNELDFCRELYREFGNSIPESMKICGAYDLWDKLQADEAGEEYGYDNMVSYDPENPVKESDWLYEPRLIPMEEAYSTASSAVFLMLFIYVAAVCLVSVAIIAYSRSRSVGILNAPVFSDLKKLGADNVYLIRLLKQQIRKIYVLPAVIGCGGMPAFEILLLKMNDGRIDSSELSTMIFCTSAAFAAAVILYILYRISLSKVSKMLKLSA</sequence>
<feature type="transmembrane region" description="Helical" evidence="6">
    <location>
        <begin position="238"/>
        <end position="257"/>
    </location>
</feature>
<evidence type="ECO:0000256" key="1">
    <source>
        <dbReference type="ARBA" id="ARBA00004651"/>
    </source>
</evidence>
<feature type="transmembrane region" description="Helical" evidence="6">
    <location>
        <begin position="202"/>
        <end position="223"/>
    </location>
</feature>
<reference evidence="8" key="1">
    <citation type="submission" date="2020-10" db="EMBL/GenBank/DDBJ databases">
        <authorList>
            <person name="Gilroy R."/>
        </authorList>
    </citation>
    <scope>NUCLEOTIDE SEQUENCE</scope>
    <source>
        <strain evidence="8">CHK176-22527</strain>
    </source>
</reference>
<keyword evidence="3 6" id="KW-0812">Transmembrane</keyword>
<gene>
    <name evidence="8" type="ORF">IAD12_08790</name>
</gene>
<evidence type="ECO:0000256" key="5">
    <source>
        <dbReference type="ARBA" id="ARBA00023136"/>
    </source>
</evidence>
<accession>A0A9D1HE15</accession>